<proteinExistence type="inferred from homology"/>
<protein>
    <submittedName>
        <fullName evidence="6">N-acyl homoserine lactonase family protein</fullName>
    </submittedName>
</protein>
<evidence type="ECO:0000259" key="5">
    <source>
        <dbReference type="SMART" id="SM00849"/>
    </source>
</evidence>
<comment type="similarity">
    <text evidence="1">Belongs to the metallo-beta-lactamase superfamily.</text>
</comment>
<reference evidence="6 7" key="1">
    <citation type="submission" date="2019-02" db="EMBL/GenBank/DDBJ databases">
        <title>Prokaryotic population dynamics and viral predation in marine succession experiment using metagenomics: the confinement effect.</title>
        <authorList>
            <person name="Haro-Moreno J.M."/>
            <person name="Rodriguez-Valera F."/>
            <person name="Lopez-Perez M."/>
        </authorList>
    </citation>
    <scope>NUCLEOTIDE SEQUENCE [LARGE SCALE GENOMIC DNA]</scope>
    <source>
        <strain evidence="6">MED-G170</strain>
    </source>
</reference>
<dbReference type="InterPro" id="IPR036866">
    <property type="entry name" value="RibonucZ/Hydroxyglut_hydro"/>
</dbReference>
<comment type="caution">
    <text evidence="6">The sequence shown here is derived from an EMBL/GenBank/DDBJ whole genome shotgun (WGS) entry which is preliminary data.</text>
</comment>
<dbReference type="AlphaFoldDB" id="A0A520MD66"/>
<dbReference type="EMBL" id="SHBP01000019">
    <property type="protein sequence ID" value="RZO19135.1"/>
    <property type="molecule type" value="Genomic_DNA"/>
</dbReference>
<dbReference type="PANTHER" id="PTHR42978">
    <property type="entry name" value="QUORUM-QUENCHING LACTONASE YTNP-RELATED-RELATED"/>
    <property type="match status" value="1"/>
</dbReference>
<dbReference type="GO" id="GO:0016787">
    <property type="term" value="F:hydrolase activity"/>
    <property type="evidence" value="ECO:0007669"/>
    <property type="project" value="UniProtKB-KW"/>
</dbReference>
<evidence type="ECO:0000256" key="2">
    <source>
        <dbReference type="ARBA" id="ARBA00022723"/>
    </source>
</evidence>
<dbReference type="Pfam" id="PF00753">
    <property type="entry name" value="Lactamase_B"/>
    <property type="match status" value="1"/>
</dbReference>
<dbReference type="Gene3D" id="3.60.15.10">
    <property type="entry name" value="Ribonuclease Z/Hydroxyacylglutathione hydrolase-like"/>
    <property type="match status" value="1"/>
</dbReference>
<evidence type="ECO:0000256" key="4">
    <source>
        <dbReference type="ARBA" id="ARBA00022833"/>
    </source>
</evidence>
<feature type="domain" description="Metallo-beta-lactamase" evidence="5">
    <location>
        <begin position="76"/>
        <end position="274"/>
    </location>
</feature>
<keyword evidence="2" id="KW-0479">Metal-binding</keyword>
<dbReference type="SMART" id="SM00849">
    <property type="entry name" value="Lactamase_B"/>
    <property type="match status" value="1"/>
</dbReference>
<dbReference type="GO" id="GO:0046872">
    <property type="term" value="F:metal ion binding"/>
    <property type="evidence" value="ECO:0007669"/>
    <property type="project" value="UniProtKB-KW"/>
</dbReference>
<dbReference type="Proteomes" id="UP000315889">
    <property type="component" value="Unassembled WGS sequence"/>
</dbReference>
<dbReference type="PANTHER" id="PTHR42978:SF3">
    <property type="entry name" value="BLR3078 PROTEIN"/>
    <property type="match status" value="1"/>
</dbReference>
<dbReference type="CDD" id="cd07729">
    <property type="entry name" value="AHL_lactonase_MBL-fold"/>
    <property type="match status" value="1"/>
</dbReference>
<gene>
    <name evidence="6" type="ORF">EVB03_09075</name>
</gene>
<dbReference type="InterPro" id="IPR051013">
    <property type="entry name" value="MBL_superfamily_lactonases"/>
</dbReference>
<name>A0A520MD66_9GAMM</name>
<organism evidence="6 7">
    <name type="scientific">SAR92 clade bacterium</name>
    <dbReference type="NCBI Taxonomy" id="2315479"/>
    <lineage>
        <taxon>Bacteria</taxon>
        <taxon>Pseudomonadati</taxon>
        <taxon>Pseudomonadota</taxon>
        <taxon>Gammaproteobacteria</taxon>
        <taxon>Cellvibrionales</taxon>
        <taxon>Porticoccaceae</taxon>
        <taxon>SAR92 clade</taxon>
    </lineage>
</organism>
<evidence type="ECO:0000256" key="3">
    <source>
        <dbReference type="ARBA" id="ARBA00022801"/>
    </source>
</evidence>
<dbReference type="SUPFAM" id="SSF56281">
    <property type="entry name" value="Metallo-hydrolase/oxidoreductase"/>
    <property type="match status" value="1"/>
</dbReference>
<dbReference type="PROSITE" id="PS51257">
    <property type="entry name" value="PROKAR_LIPOPROTEIN"/>
    <property type="match status" value="1"/>
</dbReference>
<dbReference type="InterPro" id="IPR001279">
    <property type="entry name" value="Metallo-B-lactamas"/>
</dbReference>
<accession>A0A520MD66</accession>
<keyword evidence="3" id="KW-0378">Hydrolase</keyword>
<evidence type="ECO:0000313" key="6">
    <source>
        <dbReference type="EMBL" id="RZO19135.1"/>
    </source>
</evidence>
<keyword evidence="4" id="KW-0862">Zinc</keyword>
<evidence type="ECO:0000313" key="7">
    <source>
        <dbReference type="Proteomes" id="UP000315889"/>
    </source>
</evidence>
<sequence length="290" mass="32149">MKSLVCALFTFSLLMTGCSQYEHRISKKSSSNEFTGNYVGSVPLKLYTFNCGNIEVSNFDAFSSSGDYAGQGGKLVNTCYLIRHPEGDLIWDLGLPHSLVGSEPQVDGIFTVSLKSPLTDLLEEIDLKVADIEFMSISHSHFDHTGQASLFSDVEWLVHEDELEHMFSTDESKAQNIAFVGLNKTIFSENYDVFGDGSVVILEMPGHTPGHTVLQVNLFESGPVLLTGDLYHRAESRKLQRVPRFNTNESQTRGSMIAFERLATELGARVVIQHEAIDVSRLPKPPGFLK</sequence>
<evidence type="ECO:0000256" key="1">
    <source>
        <dbReference type="ARBA" id="ARBA00007749"/>
    </source>
</evidence>